<dbReference type="InterPro" id="IPR050894">
    <property type="entry name" value="EfeM/EfeO_iron_uptake"/>
</dbReference>
<evidence type="ECO:0000313" key="6">
    <source>
        <dbReference type="EMBL" id="SHH80297.1"/>
    </source>
</evidence>
<dbReference type="RefSeq" id="WP_245801235.1">
    <property type="nucleotide sequence ID" value="NZ_FQXE01000005.1"/>
</dbReference>
<feature type="chain" id="PRO_5013246048" evidence="4">
    <location>
        <begin position="31"/>
        <end position="281"/>
    </location>
</feature>
<dbReference type="InterPro" id="IPR053377">
    <property type="entry name" value="Iron_uptake_EfeM/EfeO"/>
</dbReference>
<dbReference type="GO" id="GO:0030313">
    <property type="term" value="C:cell envelope"/>
    <property type="evidence" value="ECO:0007669"/>
    <property type="project" value="UniProtKB-SubCell"/>
</dbReference>
<dbReference type="PROSITE" id="PS51318">
    <property type="entry name" value="TAT"/>
    <property type="match status" value="1"/>
</dbReference>
<dbReference type="Proteomes" id="UP000184226">
    <property type="component" value="Unassembled WGS sequence"/>
</dbReference>
<proteinExistence type="inferred from homology"/>
<dbReference type="Gene3D" id="1.20.1420.20">
    <property type="entry name" value="M75 peptidase, HXXE motif"/>
    <property type="match status" value="1"/>
</dbReference>
<comment type="similarity">
    <text evidence="2">Belongs to the EfeM/EfeO family.</text>
</comment>
<name>A0A1M5VYL5_9BURK</name>
<evidence type="ECO:0000313" key="7">
    <source>
        <dbReference type="Proteomes" id="UP000184226"/>
    </source>
</evidence>
<evidence type="ECO:0000256" key="4">
    <source>
        <dbReference type="SAM" id="SignalP"/>
    </source>
</evidence>
<evidence type="ECO:0000259" key="5">
    <source>
        <dbReference type="Pfam" id="PF09375"/>
    </source>
</evidence>
<reference evidence="6 7" key="1">
    <citation type="submission" date="2016-11" db="EMBL/GenBank/DDBJ databases">
        <authorList>
            <person name="Jaros S."/>
            <person name="Januszkiewicz K."/>
            <person name="Wedrychowicz H."/>
        </authorList>
    </citation>
    <scope>NUCLEOTIDE SEQUENCE [LARGE SCALE GENOMIC DNA]</scope>
    <source>
        <strain evidence="6 7">CGMCC 1.10190</strain>
    </source>
</reference>
<gene>
    <name evidence="6" type="ORF">SAMN04488135_10512</name>
</gene>
<keyword evidence="3 4" id="KW-0732">Signal</keyword>
<organism evidence="6 7">
    <name type="scientific">Pollutimonas bauzanensis</name>
    <dbReference type="NCBI Taxonomy" id="658167"/>
    <lineage>
        <taxon>Bacteria</taxon>
        <taxon>Pseudomonadati</taxon>
        <taxon>Pseudomonadota</taxon>
        <taxon>Betaproteobacteria</taxon>
        <taxon>Burkholderiales</taxon>
        <taxon>Alcaligenaceae</taxon>
        <taxon>Pollutimonas</taxon>
    </lineage>
</organism>
<sequence>MKDMTTQTRRRFLAALAAGAIGLYTAHSFAAVSPLDLVGPLSDYKIYVAENVRKLVADTRSFTSAVKAGEVDKAKQLFAPTRMSYERIEPVAELFSDLDAAIDSRADDHEKAEKDPGFTGFHRIEYGLWEQNSAQDLGPVADKLMADVLELQKRLAGLTFPPEKVVGGAAVLMEEVAATKISGEEDRYSHTDLWDFQANFKGAYKIVELLRPLVAKEDKAFSGKVDANFKTVFDTLAKYRTADGGFETYSKLNDADRKLLAGRVNVLAEDLSKLRGMMGLN</sequence>
<dbReference type="NCBIfam" id="NF041757">
    <property type="entry name" value="EfeO"/>
    <property type="match status" value="1"/>
</dbReference>
<evidence type="ECO:0000256" key="3">
    <source>
        <dbReference type="ARBA" id="ARBA00022729"/>
    </source>
</evidence>
<comment type="subcellular location">
    <subcellularLocation>
        <location evidence="1">Cell envelope</location>
    </subcellularLocation>
</comment>
<dbReference type="PANTHER" id="PTHR39192">
    <property type="entry name" value="IRON UPTAKE SYSTEM COMPONENT EFEO"/>
    <property type="match status" value="1"/>
</dbReference>
<dbReference type="EMBL" id="FQXE01000005">
    <property type="protein sequence ID" value="SHH80297.1"/>
    <property type="molecule type" value="Genomic_DNA"/>
</dbReference>
<dbReference type="STRING" id="658167.SAMN04488135_10512"/>
<feature type="signal peptide" evidence="4">
    <location>
        <begin position="1"/>
        <end position="30"/>
    </location>
</feature>
<feature type="domain" description="Imelysin-like" evidence="5">
    <location>
        <begin position="41"/>
        <end position="273"/>
    </location>
</feature>
<dbReference type="InterPro" id="IPR038352">
    <property type="entry name" value="Imelysin_sf"/>
</dbReference>
<evidence type="ECO:0000256" key="1">
    <source>
        <dbReference type="ARBA" id="ARBA00004196"/>
    </source>
</evidence>
<dbReference type="NCBIfam" id="NF007697">
    <property type="entry name" value="PRK10378.1"/>
    <property type="match status" value="1"/>
</dbReference>
<dbReference type="AlphaFoldDB" id="A0A1M5VYL5"/>
<dbReference type="CDD" id="cd14656">
    <property type="entry name" value="Imelysin-like_EfeO"/>
    <property type="match status" value="1"/>
</dbReference>
<keyword evidence="7" id="KW-1185">Reference proteome</keyword>
<dbReference type="InterPro" id="IPR018976">
    <property type="entry name" value="Imelysin-like"/>
</dbReference>
<dbReference type="Pfam" id="PF09375">
    <property type="entry name" value="Peptidase_M75"/>
    <property type="match status" value="1"/>
</dbReference>
<dbReference type="InterPro" id="IPR034981">
    <property type="entry name" value="Imelysin-like_EfeO/Algp7"/>
</dbReference>
<accession>A0A1M5VYL5</accession>
<dbReference type="PANTHER" id="PTHR39192:SF1">
    <property type="entry name" value="IRON UPTAKE SYSTEM COMPONENT EFEO"/>
    <property type="match status" value="1"/>
</dbReference>
<protein>
    <submittedName>
        <fullName evidence="6">Iron uptake system component EfeO</fullName>
    </submittedName>
</protein>
<evidence type="ECO:0000256" key="2">
    <source>
        <dbReference type="ARBA" id="ARBA00005989"/>
    </source>
</evidence>
<dbReference type="InterPro" id="IPR006311">
    <property type="entry name" value="TAT_signal"/>
</dbReference>